<dbReference type="CDD" id="cd00130">
    <property type="entry name" value="PAS"/>
    <property type="match status" value="1"/>
</dbReference>
<dbReference type="SMART" id="SM00091">
    <property type="entry name" value="PAS"/>
    <property type="match status" value="1"/>
</dbReference>
<dbReference type="AlphaFoldDB" id="A0A5A7MQE5"/>
<keyword evidence="11" id="KW-0175">Coiled coil</keyword>
<dbReference type="NCBIfam" id="TIGR00229">
    <property type="entry name" value="sensory_box"/>
    <property type="match status" value="1"/>
</dbReference>
<dbReference type="SUPFAM" id="SSF55874">
    <property type="entry name" value="ATPase domain of HSP90 chaperone/DNA topoisomerase II/histidine kinase"/>
    <property type="match status" value="1"/>
</dbReference>
<evidence type="ECO:0000256" key="3">
    <source>
        <dbReference type="ARBA" id="ARBA00012438"/>
    </source>
</evidence>
<evidence type="ECO:0000256" key="7">
    <source>
        <dbReference type="ARBA" id="ARBA00022777"/>
    </source>
</evidence>
<sequence length="716" mass="80892">MGKALHSGQMNTRISYLRYGLIVVFVVLSAVIFTVWTVHSTYRDAHVRMRYDMAATASSITHGLRALELVISTVAEHVAASGRTQDRQPYLQAVVARLPQMRTIAIIRPDGVIDTDLRPGQPAKGMMVLDRDYVQAHLNGFDGPYFYSPPIRSRLDGLTQITISRAARTADGRLVAVIAASIDDHFFSQWHGQFGQGKLYQARILYRDGRTLYSFDSRREVQPRQKGLFYRIARLADLPHNLDSQHIPILYTDFSIELHLSEQSYLQAAALKLPSGYMVIGMIALLLFAMMRFRAFAMQQKRKAREENRLLGARLRALYDTAPDAIITVDSQLKIIEFNKTAEEMFGWKASEILDLRLKDLLPINSKDNHDDVARNFMHTHTGTHRFVLDRTVEARHRDGHLFKVRISLSRVILDTGPVVMAIIRDVYEIERMNSRLLELSRDLQKQTRAAEEANEAKSQFLATMSHELRTPLNAIIGFSQMIEEEVFGPVGHEKYKGYVGDIHKSGQHLLSLINDVLDLSRLEHGEDSLTMEPVDLRPAIAKALIQMRPLAIQKKLRLRVKIDRDLAPIQGNRRAIHQILLNLLSNAIKFSAKGKRILVSAKREDANHITLSVEDQGCGIPEHKIALLGRPFQRLEKNSHHANENGLGLGLAICKRLANDMGGTLVIFSQEGKQTRVQLTLTPAPLNMEQPQPPGIHMEHAPSRHAHEVTLQSLH</sequence>
<comment type="caution">
    <text evidence="16">The sequence shown here is derived from an EMBL/GenBank/DDBJ whole genome shotgun (WGS) entry which is preliminary data.</text>
</comment>
<dbReference type="Gene3D" id="3.30.450.20">
    <property type="entry name" value="PAS domain"/>
    <property type="match status" value="2"/>
</dbReference>
<reference evidence="16 17" key="1">
    <citation type="submission" date="2019-09" db="EMBL/GenBank/DDBJ databases">
        <title>NBRP : Genome information of microbial organism related human and environment.</title>
        <authorList>
            <person name="Hattori M."/>
            <person name="Oshima K."/>
            <person name="Inaba H."/>
            <person name="Suda W."/>
            <person name="Sakamoto M."/>
            <person name="Iino T."/>
            <person name="Kitahara M."/>
            <person name="Oshida Y."/>
            <person name="Iida T."/>
            <person name="Kudo T."/>
            <person name="Itoh T."/>
            <person name="Ohkuma M."/>
        </authorList>
    </citation>
    <scope>NUCLEOTIDE SEQUENCE [LARGE SCALE GENOMIC DNA]</scope>
    <source>
        <strain evidence="16 17">Hi-2</strain>
    </source>
</reference>
<protein>
    <recommendedName>
        <fullName evidence="3">histidine kinase</fullName>
        <ecNumber evidence="3">2.7.13.3</ecNumber>
    </recommendedName>
</protein>
<dbReference type="InterPro" id="IPR036890">
    <property type="entry name" value="HATPase_C_sf"/>
</dbReference>
<accession>A0A5A7MQE5</accession>
<name>A0A5A7MQE5_9PROT</name>
<dbReference type="CDD" id="cd12914">
    <property type="entry name" value="PDC1_DGC_like"/>
    <property type="match status" value="1"/>
</dbReference>
<feature type="transmembrane region" description="Helical" evidence="13">
    <location>
        <begin position="276"/>
        <end position="295"/>
    </location>
</feature>
<dbReference type="GO" id="GO:0000155">
    <property type="term" value="F:phosphorelay sensor kinase activity"/>
    <property type="evidence" value="ECO:0007669"/>
    <property type="project" value="InterPro"/>
</dbReference>
<evidence type="ECO:0000256" key="9">
    <source>
        <dbReference type="ARBA" id="ARBA00023012"/>
    </source>
</evidence>
<evidence type="ECO:0000256" key="4">
    <source>
        <dbReference type="ARBA" id="ARBA00022553"/>
    </source>
</evidence>
<comment type="subcellular location">
    <subcellularLocation>
        <location evidence="2">Membrane</location>
    </subcellularLocation>
</comment>
<keyword evidence="4" id="KW-0597">Phosphoprotein</keyword>
<keyword evidence="7" id="KW-0418">Kinase</keyword>
<keyword evidence="9" id="KW-0902">Two-component regulatory system</keyword>
<dbReference type="Pfam" id="PF02518">
    <property type="entry name" value="HATPase_c"/>
    <property type="match status" value="1"/>
</dbReference>
<dbReference type="InterPro" id="IPR035965">
    <property type="entry name" value="PAS-like_dom_sf"/>
</dbReference>
<keyword evidence="13" id="KW-1133">Transmembrane helix</keyword>
<comment type="catalytic activity">
    <reaction evidence="1">
        <text>ATP + protein L-histidine = ADP + protein N-phospho-L-histidine.</text>
        <dbReference type="EC" id="2.7.13.3"/>
    </reaction>
</comment>
<evidence type="ECO:0000259" key="15">
    <source>
        <dbReference type="PROSITE" id="PS50112"/>
    </source>
</evidence>
<proteinExistence type="predicted"/>
<evidence type="ECO:0000256" key="2">
    <source>
        <dbReference type="ARBA" id="ARBA00004370"/>
    </source>
</evidence>
<evidence type="ECO:0000313" key="17">
    <source>
        <dbReference type="Proteomes" id="UP000322084"/>
    </source>
</evidence>
<organism evidence="16 17">
    <name type="scientific">Iodidimonas gelatinilytica</name>
    <dbReference type="NCBI Taxonomy" id="1236966"/>
    <lineage>
        <taxon>Bacteria</taxon>
        <taxon>Pseudomonadati</taxon>
        <taxon>Pseudomonadota</taxon>
        <taxon>Alphaproteobacteria</taxon>
        <taxon>Iodidimonadales</taxon>
        <taxon>Iodidimonadaceae</taxon>
        <taxon>Iodidimonas</taxon>
    </lineage>
</organism>
<feature type="domain" description="PAS" evidence="15">
    <location>
        <begin position="311"/>
        <end position="355"/>
    </location>
</feature>
<dbReference type="InterPro" id="IPR005467">
    <property type="entry name" value="His_kinase_dom"/>
</dbReference>
<keyword evidence="6" id="KW-0547">Nucleotide-binding</keyword>
<dbReference type="InterPro" id="IPR004358">
    <property type="entry name" value="Sig_transdc_His_kin-like_C"/>
</dbReference>
<dbReference type="Pfam" id="PF00512">
    <property type="entry name" value="HisKA"/>
    <property type="match status" value="1"/>
</dbReference>
<dbReference type="Proteomes" id="UP000322084">
    <property type="component" value="Unassembled WGS sequence"/>
</dbReference>
<dbReference type="SUPFAM" id="SSF55785">
    <property type="entry name" value="PYP-like sensor domain (PAS domain)"/>
    <property type="match status" value="1"/>
</dbReference>
<dbReference type="RefSeq" id="WP_150000252.1">
    <property type="nucleotide sequence ID" value="NZ_BKCL01000004.1"/>
</dbReference>
<feature type="transmembrane region" description="Helical" evidence="13">
    <location>
        <begin position="16"/>
        <end position="38"/>
    </location>
</feature>
<dbReference type="PROSITE" id="PS50109">
    <property type="entry name" value="HIS_KIN"/>
    <property type="match status" value="1"/>
</dbReference>
<keyword evidence="8" id="KW-0067">ATP-binding</keyword>
<evidence type="ECO:0000256" key="8">
    <source>
        <dbReference type="ARBA" id="ARBA00022840"/>
    </source>
</evidence>
<dbReference type="GO" id="GO:0006355">
    <property type="term" value="P:regulation of DNA-templated transcription"/>
    <property type="evidence" value="ECO:0007669"/>
    <property type="project" value="InterPro"/>
</dbReference>
<dbReference type="InterPro" id="IPR003661">
    <property type="entry name" value="HisK_dim/P_dom"/>
</dbReference>
<dbReference type="SMART" id="SM00387">
    <property type="entry name" value="HATPase_c"/>
    <property type="match status" value="1"/>
</dbReference>
<dbReference type="InterPro" id="IPR036097">
    <property type="entry name" value="HisK_dim/P_sf"/>
</dbReference>
<dbReference type="GO" id="GO:0005524">
    <property type="term" value="F:ATP binding"/>
    <property type="evidence" value="ECO:0007669"/>
    <property type="project" value="UniProtKB-KW"/>
</dbReference>
<dbReference type="GO" id="GO:0005886">
    <property type="term" value="C:plasma membrane"/>
    <property type="evidence" value="ECO:0007669"/>
    <property type="project" value="TreeGrafter"/>
</dbReference>
<dbReference type="Gene3D" id="1.10.287.130">
    <property type="match status" value="1"/>
</dbReference>
<feature type="coiled-coil region" evidence="11">
    <location>
        <begin position="430"/>
        <end position="457"/>
    </location>
</feature>
<dbReference type="InterPro" id="IPR003594">
    <property type="entry name" value="HATPase_dom"/>
</dbReference>
<feature type="region of interest" description="Disordered" evidence="12">
    <location>
        <begin position="693"/>
        <end position="716"/>
    </location>
</feature>
<dbReference type="SMART" id="SM00388">
    <property type="entry name" value="HisKA"/>
    <property type="match status" value="1"/>
</dbReference>
<dbReference type="PANTHER" id="PTHR43047">
    <property type="entry name" value="TWO-COMPONENT HISTIDINE PROTEIN KINASE"/>
    <property type="match status" value="1"/>
</dbReference>
<dbReference type="EMBL" id="BKCL01000004">
    <property type="protein sequence ID" value="GEQ97844.1"/>
    <property type="molecule type" value="Genomic_DNA"/>
</dbReference>
<feature type="compositionally biased region" description="Basic and acidic residues" evidence="12">
    <location>
        <begin position="698"/>
        <end position="709"/>
    </location>
</feature>
<evidence type="ECO:0000256" key="10">
    <source>
        <dbReference type="ARBA" id="ARBA00023136"/>
    </source>
</evidence>
<evidence type="ECO:0000256" key="13">
    <source>
        <dbReference type="SAM" id="Phobius"/>
    </source>
</evidence>
<dbReference type="GO" id="GO:0009927">
    <property type="term" value="F:histidine phosphotransfer kinase activity"/>
    <property type="evidence" value="ECO:0007669"/>
    <property type="project" value="TreeGrafter"/>
</dbReference>
<dbReference type="EC" id="2.7.13.3" evidence="3"/>
<evidence type="ECO:0000256" key="1">
    <source>
        <dbReference type="ARBA" id="ARBA00000085"/>
    </source>
</evidence>
<dbReference type="PROSITE" id="PS50112">
    <property type="entry name" value="PAS"/>
    <property type="match status" value="1"/>
</dbReference>
<evidence type="ECO:0000256" key="11">
    <source>
        <dbReference type="SAM" id="Coils"/>
    </source>
</evidence>
<gene>
    <name evidence="16" type="ORF">JCM17844_14810</name>
</gene>
<dbReference type="Gene3D" id="3.30.565.10">
    <property type="entry name" value="Histidine kinase-like ATPase, C-terminal domain"/>
    <property type="match status" value="1"/>
</dbReference>
<dbReference type="SUPFAM" id="SSF47384">
    <property type="entry name" value="Homodimeric domain of signal transducing histidine kinase"/>
    <property type="match status" value="1"/>
</dbReference>
<keyword evidence="13" id="KW-0812">Transmembrane</keyword>
<keyword evidence="10 13" id="KW-0472">Membrane</keyword>
<dbReference type="Pfam" id="PF00989">
    <property type="entry name" value="PAS"/>
    <property type="match status" value="1"/>
</dbReference>
<evidence type="ECO:0000256" key="12">
    <source>
        <dbReference type="SAM" id="MobiDB-lite"/>
    </source>
</evidence>
<evidence type="ECO:0000313" key="16">
    <source>
        <dbReference type="EMBL" id="GEQ97844.1"/>
    </source>
</evidence>
<dbReference type="InterPro" id="IPR000014">
    <property type="entry name" value="PAS"/>
</dbReference>
<dbReference type="FunFam" id="1.10.287.130:FF:000038">
    <property type="entry name" value="Sensory transduction histidine kinase"/>
    <property type="match status" value="1"/>
</dbReference>
<dbReference type="PANTHER" id="PTHR43047:SF72">
    <property type="entry name" value="OSMOSENSING HISTIDINE PROTEIN KINASE SLN1"/>
    <property type="match status" value="1"/>
</dbReference>
<keyword evidence="5" id="KW-0808">Transferase</keyword>
<feature type="domain" description="Histidine kinase" evidence="14">
    <location>
        <begin position="464"/>
        <end position="686"/>
    </location>
</feature>
<dbReference type="PRINTS" id="PR00344">
    <property type="entry name" value="BCTRLSENSOR"/>
</dbReference>
<evidence type="ECO:0000256" key="5">
    <source>
        <dbReference type="ARBA" id="ARBA00022679"/>
    </source>
</evidence>
<evidence type="ECO:0000259" key="14">
    <source>
        <dbReference type="PROSITE" id="PS50109"/>
    </source>
</evidence>
<dbReference type="CDD" id="cd00082">
    <property type="entry name" value="HisKA"/>
    <property type="match status" value="1"/>
</dbReference>
<evidence type="ECO:0000256" key="6">
    <source>
        <dbReference type="ARBA" id="ARBA00022741"/>
    </source>
</evidence>
<dbReference type="InterPro" id="IPR013767">
    <property type="entry name" value="PAS_fold"/>
</dbReference>